<name>A0A7J0BSR3_9BACT</name>
<comment type="caution">
    <text evidence="2">The sequence shown here is derived from an EMBL/GenBank/DDBJ whole genome shotgun (WGS) entry which is preliminary data.</text>
</comment>
<organism evidence="2 3">
    <name type="scientific">Desulfovibrio psychrotolerans</name>
    <dbReference type="NCBI Taxonomy" id="415242"/>
    <lineage>
        <taxon>Bacteria</taxon>
        <taxon>Pseudomonadati</taxon>
        <taxon>Thermodesulfobacteriota</taxon>
        <taxon>Desulfovibrionia</taxon>
        <taxon>Desulfovibrionales</taxon>
        <taxon>Desulfovibrionaceae</taxon>
        <taxon>Desulfovibrio</taxon>
    </lineage>
</organism>
<dbReference type="Gene3D" id="1.20.5.340">
    <property type="match status" value="1"/>
</dbReference>
<feature type="coiled-coil region" evidence="1">
    <location>
        <begin position="138"/>
        <end position="165"/>
    </location>
</feature>
<evidence type="ECO:0000313" key="2">
    <source>
        <dbReference type="EMBL" id="GFM36740.1"/>
    </source>
</evidence>
<sequence length="251" mass="25809">MSEEARRVFKMETILGVIAGKSGADVADLLGYLSQRDLSPEELGAVAPIAKGWLYSLEPRFMKCEYSENVAFEEWAQKQAAELGDNVSIEPIPAAEMSGISVVLDKMADSKAAIAAQAGEIADLKAKVAALAPFEGKTATLEKQVADLNGKLDKSKADLTAAQKELKTFDGKVAISEKEIESSVKDMVSKAVKEALANLPVGAAVAGAAAGAVAAEAAAPADDFGSTDSSGAVPDTFGFGASGSGDDGFGF</sequence>
<accession>A0A7J0BSR3</accession>
<dbReference type="EMBL" id="BLVP01000007">
    <property type="protein sequence ID" value="GFM36740.1"/>
    <property type="molecule type" value="Genomic_DNA"/>
</dbReference>
<keyword evidence="3" id="KW-1185">Reference proteome</keyword>
<dbReference type="AlphaFoldDB" id="A0A7J0BSR3"/>
<keyword evidence="1" id="KW-0175">Coiled coil</keyword>
<dbReference type="RefSeq" id="WP_174409397.1">
    <property type="nucleotide sequence ID" value="NZ_BLVP01000007.1"/>
</dbReference>
<dbReference type="Proteomes" id="UP000503820">
    <property type="component" value="Unassembled WGS sequence"/>
</dbReference>
<evidence type="ECO:0000256" key="1">
    <source>
        <dbReference type="SAM" id="Coils"/>
    </source>
</evidence>
<protein>
    <submittedName>
        <fullName evidence="2">Uncharacterized protein</fullName>
    </submittedName>
</protein>
<reference evidence="2 3" key="1">
    <citation type="submission" date="2020-05" db="EMBL/GenBank/DDBJ databases">
        <title>Draft genome sequence of Desulfovibrio psychrotolerans JS1T.</title>
        <authorList>
            <person name="Ueno A."/>
            <person name="Tamazawa S."/>
            <person name="Tamamura S."/>
            <person name="Murakami T."/>
            <person name="Kiyama T."/>
            <person name="Inomata H."/>
            <person name="Amano Y."/>
            <person name="Miyakawa K."/>
            <person name="Tamaki H."/>
            <person name="Naganuma T."/>
            <person name="Kaneko K."/>
        </authorList>
    </citation>
    <scope>NUCLEOTIDE SEQUENCE [LARGE SCALE GENOMIC DNA]</scope>
    <source>
        <strain evidence="2 3">JS1</strain>
    </source>
</reference>
<gene>
    <name evidence="2" type="ORF">DSM19430T_14240</name>
</gene>
<proteinExistence type="predicted"/>
<evidence type="ECO:0000313" key="3">
    <source>
        <dbReference type="Proteomes" id="UP000503820"/>
    </source>
</evidence>